<organism evidence="9 10">
    <name type="scientific">Comamonas resistens</name>
    <dbReference type="NCBI Taxonomy" id="3046670"/>
    <lineage>
        <taxon>Bacteria</taxon>
        <taxon>Pseudomonadati</taxon>
        <taxon>Pseudomonadota</taxon>
        <taxon>Betaproteobacteria</taxon>
        <taxon>Burkholderiales</taxon>
        <taxon>Comamonadaceae</taxon>
        <taxon>Comamonas</taxon>
    </lineage>
</organism>
<keyword evidence="3 9" id="KW-0378">Hydrolase</keyword>
<dbReference type="GO" id="GO:0016787">
    <property type="term" value="F:hydrolase activity"/>
    <property type="evidence" value="ECO:0007669"/>
    <property type="project" value="UniProtKB-KW"/>
</dbReference>
<dbReference type="EMBL" id="CP125947">
    <property type="protein sequence ID" value="WHS63511.1"/>
    <property type="molecule type" value="Genomic_DNA"/>
</dbReference>
<evidence type="ECO:0000313" key="10">
    <source>
        <dbReference type="Proteomes" id="UP001240697"/>
    </source>
</evidence>
<dbReference type="SUPFAM" id="SSF52540">
    <property type="entry name" value="P-loop containing nucleoside triphosphate hydrolases"/>
    <property type="match status" value="2"/>
</dbReference>
<keyword evidence="9" id="KW-0347">Helicase</keyword>
<keyword evidence="4" id="KW-0067">ATP-binding</keyword>
<dbReference type="SMART" id="SM00491">
    <property type="entry name" value="HELICc2"/>
    <property type="match status" value="1"/>
</dbReference>
<comment type="similarity">
    <text evidence="5">Belongs to the helicase family. DinG subfamily.</text>
</comment>
<evidence type="ECO:0000256" key="2">
    <source>
        <dbReference type="ARBA" id="ARBA00022741"/>
    </source>
</evidence>
<dbReference type="PROSITE" id="PS51193">
    <property type="entry name" value="HELICASE_ATP_BIND_2"/>
    <property type="match status" value="1"/>
</dbReference>
<dbReference type="Proteomes" id="UP001240697">
    <property type="component" value="Chromosome"/>
</dbReference>
<name>A0ABY8SLZ1_9BURK</name>
<reference evidence="9 10" key="1">
    <citation type="submission" date="2023-05" db="EMBL/GenBank/DDBJ databases">
        <authorList>
            <person name="Yin Y."/>
            <person name="Lu Z."/>
        </authorList>
    </citation>
    <scope>NUCLEOTIDE SEQUENCE [LARGE SCALE GENOMIC DNA]</scope>
    <source>
        <strain evidence="9 10">ZM22</strain>
    </source>
</reference>
<keyword evidence="10" id="KW-1185">Reference proteome</keyword>
<dbReference type="Gene3D" id="3.40.50.300">
    <property type="entry name" value="P-loop containing nucleotide triphosphate hydrolases"/>
    <property type="match status" value="2"/>
</dbReference>
<evidence type="ECO:0000256" key="7">
    <source>
        <dbReference type="ARBA" id="ARBA00048954"/>
    </source>
</evidence>
<gene>
    <name evidence="9" type="ORF">QMY55_13225</name>
</gene>
<proteinExistence type="inferred from homology"/>
<dbReference type="InterPro" id="IPR006555">
    <property type="entry name" value="ATP-dep_Helicase_C"/>
</dbReference>
<dbReference type="EC" id="5.6.2.3" evidence="6"/>
<protein>
    <recommendedName>
        <fullName evidence="6">DNA 5'-3' helicase</fullName>
        <ecNumber evidence="6">5.6.2.3</ecNumber>
    </recommendedName>
</protein>
<dbReference type="SMART" id="SM00487">
    <property type="entry name" value="DEXDc"/>
    <property type="match status" value="1"/>
</dbReference>
<dbReference type="GO" id="GO:0003678">
    <property type="term" value="F:DNA helicase activity"/>
    <property type="evidence" value="ECO:0007669"/>
    <property type="project" value="UniProtKB-EC"/>
</dbReference>
<dbReference type="InterPro" id="IPR014013">
    <property type="entry name" value="Helic_SF1/SF2_ATP-bd_DinG/Rad3"/>
</dbReference>
<dbReference type="InterPro" id="IPR014001">
    <property type="entry name" value="Helicase_ATP-bd"/>
</dbReference>
<evidence type="ECO:0000256" key="5">
    <source>
        <dbReference type="ARBA" id="ARBA00038058"/>
    </source>
</evidence>
<evidence type="ECO:0000313" key="9">
    <source>
        <dbReference type="EMBL" id="WHS63511.1"/>
    </source>
</evidence>
<comment type="cofactor">
    <cofactor evidence="1">
        <name>[4Fe-4S] cluster</name>
        <dbReference type="ChEBI" id="CHEBI:49883"/>
    </cofactor>
</comment>
<dbReference type="Pfam" id="PF13307">
    <property type="entry name" value="Helicase_C_2"/>
    <property type="match status" value="1"/>
</dbReference>
<accession>A0ABY8SLZ1</accession>
<feature type="domain" description="Helicase ATP-binding" evidence="8">
    <location>
        <begin position="17"/>
        <end position="280"/>
    </location>
</feature>
<evidence type="ECO:0000259" key="8">
    <source>
        <dbReference type="PROSITE" id="PS51193"/>
    </source>
</evidence>
<dbReference type="PANTHER" id="PTHR11472">
    <property type="entry name" value="DNA REPAIR DEAD HELICASE RAD3/XP-D SUBFAMILY MEMBER"/>
    <property type="match status" value="1"/>
</dbReference>
<keyword evidence="2" id="KW-0547">Nucleotide-binding</keyword>
<evidence type="ECO:0000256" key="6">
    <source>
        <dbReference type="ARBA" id="ARBA00044969"/>
    </source>
</evidence>
<dbReference type="InterPro" id="IPR027417">
    <property type="entry name" value="P-loop_NTPase"/>
</dbReference>
<evidence type="ECO:0000256" key="4">
    <source>
        <dbReference type="ARBA" id="ARBA00022840"/>
    </source>
</evidence>
<evidence type="ECO:0000256" key="3">
    <source>
        <dbReference type="ARBA" id="ARBA00022801"/>
    </source>
</evidence>
<dbReference type="PANTHER" id="PTHR11472:SF34">
    <property type="entry name" value="REGULATOR OF TELOMERE ELONGATION HELICASE 1"/>
    <property type="match status" value="1"/>
</dbReference>
<evidence type="ECO:0000256" key="1">
    <source>
        <dbReference type="ARBA" id="ARBA00001966"/>
    </source>
</evidence>
<dbReference type="Pfam" id="PF00270">
    <property type="entry name" value="DEAD"/>
    <property type="match status" value="1"/>
</dbReference>
<comment type="catalytic activity">
    <reaction evidence="7">
        <text>ATP + H2O = ADP + phosphate + H(+)</text>
        <dbReference type="Rhea" id="RHEA:13065"/>
        <dbReference type="ChEBI" id="CHEBI:15377"/>
        <dbReference type="ChEBI" id="CHEBI:15378"/>
        <dbReference type="ChEBI" id="CHEBI:30616"/>
        <dbReference type="ChEBI" id="CHEBI:43474"/>
        <dbReference type="ChEBI" id="CHEBI:456216"/>
        <dbReference type="EC" id="5.6.2.3"/>
    </reaction>
</comment>
<dbReference type="InterPro" id="IPR011545">
    <property type="entry name" value="DEAD/DEAH_box_helicase_dom"/>
</dbReference>
<dbReference type="InterPro" id="IPR045028">
    <property type="entry name" value="DinG/Rad3-like"/>
</dbReference>
<sequence>MSQLLDTVAAAFSPSGVLSAAEPAFRPREGQTQMALAVAQAIEDSAVLVVQAGTGVGKTYAYLVPALYSGQRVLVSTATKALQDQLFARDLPRLVHGLGLPLRMARLKGRSAYLCVERLERVRQGRTAPQDPQVLRQVAEVERWARITSTGDMAEMVALDERSAVVPLVTSTKDNCLGSDCPHWQGCHVNQARQQALEADVVVINHHLLFADLDVRDSGVAQLLPSAGVVVVDEAHQLNDTGVQFAGEALSSQQLIGYARDALRITQEHARGMADWLVLCATLEQAVRELRLQAGQVPAGGRLPWQAVTPQGLDATLWRAALVRLGQSLRALLKSLALMEAMAADLRRLYERGSELLVRLARFAAAAEEDSVRWLEVGRQHLRMLESPLSIARIMQERLLQRSGDEIQAGLTQTRMHKEYAHRANVLPEPDLRKSCQETDSAQRNTDEQKSWIFTSATLGNDAQLSWFTEPCGLRGARVLTVDSPFDYPNHAALYVPQAFAAAGSAQHSQQTAQLVLDAAQRIGGRTLVLTTTLRALQAISESLRTALGLFADLDVLVQGEAPKLALVERFTAAGAARSQRGAILVASATFWEGVDLPGDVLQLVVIDKLPFPPPDDPLVEARSRRLESVGRAAFHDYMLPEAAMALKQGAGRLIRSETDRGVLVVCDPRLLNKSYGVELIAALPPMRMLGSAQEFEAALKQLTQPLEQAG</sequence>